<feature type="domain" description="HTH araC/xylS-type" evidence="7">
    <location>
        <begin position="1307"/>
        <end position="1406"/>
    </location>
</feature>
<reference evidence="11" key="1">
    <citation type="submission" date="2016-10" db="EMBL/GenBank/DDBJ databases">
        <authorList>
            <person name="Varghese N."/>
            <person name="Submissions S."/>
        </authorList>
    </citation>
    <scope>NUCLEOTIDE SEQUENCE [LARGE SCALE GENOMIC DNA]</scope>
    <source>
        <strain evidence="11">DSM 23515</strain>
    </source>
</reference>
<keyword evidence="11" id="KW-1185">Reference proteome</keyword>
<dbReference type="GO" id="GO:0000155">
    <property type="term" value="F:phosphorelay sensor kinase activity"/>
    <property type="evidence" value="ECO:0007669"/>
    <property type="project" value="InterPro"/>
</dbReference>
<keyword evidence="5" id="KW-0804">Transcription</keyword>
<dbReference type="SMART" id="SM00388">
    <property type="entry name" value="HisKA"/>
    <property type="match status" value="1"/>
</dbReference>
<dbReference type="InterPro" id="IPR011123">
    <property type="entry name" value="Y_Y_Y"/>
</dbReference>
<dbReference type="SMART" id="SM00387">
    <property type="entry name" value="HATPase_c"/>
    <property type="match status" value="1"/>
</dbReference>
<evidence type="ECO:0000259" key="8">
    <source>
        <dbReference type="PROSITE" id="PS50109"/>
    </source>
</evidence>
<dbReference type="InterPro" id="IPR009057">
    <property type="entry name" value="Homeodomain-like_sf"/>
</dbReference>
<evidence type="ECO:0000259" key="7">
    <source>
        <dbReference type="PROSITE" id="PS01124"/>
    </source>
</evidence>
<evidence type="ECO:0000256" key="5">
    <source>
        <dbReference type="ARBA" id="ARBA00023163"/>
    </source>
</evidence>
<dbReference type="Proteomes" id="UP000199116">
    <property type="component" value="Unassembled WGS sequence"/>
</dbReference>
<dbReference type="PROSITE" id="PS50109">
    <property type="entry name" value="HIS_KIN"/>
    <property type="match status" value="1"/>
</dbReference>
<keyword evidence="10" id="KW-0418">Kinase</keyword>
<dbReference type="InterPro" id="IPR003594">
    <property type="entry name" value="HATPase_dom"/>
</dbReference>
<dbReference type="InterPro" id="IPR011110">
    <property type="entry name" value="Reg_prop"/>
</dbReference>
<evidence type="ECO:0000256" key="6">
    <source>
        <dbReference type="PROSITE-ProRule" id="PRU00169"/>
    </source>
</evidence>
<evidence type="ECO:0000256" key="4">
    <source>
        <dbReference type="ARBA" id="ARBA00023015"/>
    </source>
</evidence>
<dbReference type="FunFam" id="2.60.40.10:FF:000791">
    <property type="entry name" value="Two-component system sensor histidine kinase/response regulator"/>
    <property type="match status" value="1"/>
</dbReference>
<dbReference type="SUPFAM" id="SSF46689">
    <property type="entry name" value="Homeodomain-like"/>
    <property type="match status" value="1"/>
</dbReference>
<dbReference type="InterPro" id="IPR011006">
    <property type="entry name" value="CheY-like_superfamily"/>
</dbReference>
<dbReference type="CDD" id="cd00146">
    <property type="entry name" value="PKD"/>
    <property type="match status" value="1"/>
</dbReference>
<dbReference type="PROSITE" id="PS50110">
    <property type="entry name" value="RESPONSE_REGULATORY"/>
    <property type="match status" value="1"/>
</dbReference>
<evidence type="ECO:0000256" key="3">
    <source>
        <dbReference type="ARBA" id="ARBA00022553"/>
    </source>
</evidence>
<dbReference type="Gene3D" id="1.10.287.130">
    <property type="match status" value="1"/>
</dbReference>
<dbReference type="Pfam" id="PF12833">
    <property type="entry name" value="HTH_18"/>
    <property type="match status" value="1"/>
</dbReference>
<dbReference type="FunFam" id="1.10.287.130:FF:000045">
    <property type="entry name" value="Two-component system sensor histidine kinase/response regulator"/>
    <property type="match status" value="1"/>
</dbReference>
<dbReference type="InterPro" id="IPR001789">
    <property type="entry name" value="Sig_transdc_resp-reg_receiver"/>
</dbReference>
<comment type="catalytic activity">
    <reaction evidence="1">
        <text>ATP + protein L-histidine = ADP + protein N-phospho-L-histidine.</text>
        <dbReference type="EC" id="2.7.13.3"/>
    </reaction>
</comment>
<gene>
    <name evidence="10" type="ORF">SAMN04488033_10462</name>
</gene>
<dbReference type="Pfam" id="PF07494">
    <property type="entry name" value="Reg_prop"/>
    <property type="match status" value="9"/>
</dbReference>
<dbReference type="Pfam" id="PF00512">
    <property type="entry name" value="HisKA"/>
    <property type="match status" value="1"/>
</dbReference>
<dbReference type="SMART" id="SM00448">
    <property type="entry name" value="REC"/>
    <property type="match status" value="1"/>
</dbReference>
<dbReference type="EMBL" id="FOOH01000004">
    <property type="protein sequence ID" value="SFF68214.1"/>
    <property type="molecule type" value="Genomic_DNA"/>
</dbReference>
<sequence>MRKFWFLKYSLVIINLLFTGSLLLFAQEAQISFERITTNDGLSQSDINSIYQDQAGFMWFGTHDGLNKFDGYNIEVYKPQTQISHSISSNLVFAITGDEKGNLWIGTTGGGLNFYNSNTKQFTTFKHEENNPKSLISNHVNNVFLDSRNKLWIGTNKGLNMLDLNDPKEEWDFLKITLSGNNASDRIPINTIFEDNCGNIWVGKQNELFRSNNQKEVSPHFAKVNKKLGLLNYNIQAIAEDKLGNLFFATTQGLYFSRNNSGHLEKSQFVHPGSFNDIKVDNQNQIWGGTDQGLIYIDNSGNFPKFSQKFVYDPININSISKNIIKSIFIDNTGIIWIGTNGGGINKYNPARKRFQHIRKTIDTTSLSYDKIRSIFEDSNQNLWIGTEGGGLNLLTENETDINHYSTFKKFSSVLKIFVLTELQLKNKRWLIIGAEGTPGLYKLDITNPKKLKEKAIIPIPNVPSSVFSLLTDSGGNLWIGTYNQGVHRWLNKGDSLQKFEKNNFTYDSNSQNSIGHNIIRSIYEDSKGNMWFATGNGLSRLSPDQVWKKNPRFINYRHKDADTSTISHNYILSLHESKQGDIWIGTFGGGLNKYVPQSQTGPEHFVRYTEKDGLSNNVIKGILEDSLGNLWLSTNNGLSKFDPEKETFRNYSVYDGLQNNEFQELAYLKRYDGEMLFGGINGFNAFYPDEIQDNLIPPETVITNFSISNNPVEVGEKINGKTILEKSILNKNKVELKYFQNNVSFEFAALHYASPKKNNFAYLLEGLQDDWIHTTSDNRIATYTNLSPGNYTLKVKSSNNDGIWDPTPTMLNIEITPPFWKTTAAYIFYSLCILAFLIGLWKYTIISTTKKHDLEIEHLEKEKNEEVQQMKLDFFTNISHEFRTPLTLIKGPLEYLQQKGRELDYNIVEHQYALMYKNTKYLLRLVTQLLDFQKIDKGKMQLNLRKGNIVRFIEEVGEPFKFISEKKNINYKINAEERKIYSYFDPDALEKILNNLLSNAFKFCPQGGYIIVNIKREFSSSKKDQNSKQASEEILIEITDSGAGISAAKKERIFKRFYSQNSPSQANVGTGIGLSYTKSLVDLHLGTIDIANEKDARSTFIVTLPKNKIAYLNKPGINISEDSSKEIILNPSNSSSYLVSLNDEKNDEDISKDRAEFPVILVVDDNKDIRTFIKQSLKDQYNIHEAQNGKEGFEKAKAIVPNIIISDLIMPEIDGIEFCKKCKNMQETSHIPFLLLTAKDSKESELIALESGADDYLLKPFNLELLQLKLKNIITRRNLLRKRFNREIILKPEDVTVTSADEKFLEEAMAIVEKNMMNTDFSVEMMVKEMGLSRSNLYLKLKEITGLSSSEFIRNIRLKRAVQLLEQSDLSVKEIMYMTGFNTASYFAKCFKKQFGKTPSEYVNKNPSA</sequence>
<dbReference type="Gene3D" id="1.10.10.60">
    <property type="entry name" value="Homeodomain-like"/>
    <property type="match status" value="1"/>
</dbReference>
<dbReference type="Pfam" id="PF02518">
    <property type="entry name" value="HATPase_c"/>
    <property type="match status" value="1"/>
</dbReference>
<organism evidence="10 11">
    <name type="scientific">Salegentibacter agarivorans</name>
    <dbReference type="NCBI Taxonomy" id="345907"/>
    <lineage>
        <taxon>Bacteria</taxon>
        <taxon>Pseudomonadati</taxon>
        <taxon>Bacteroidota</taxon>
        <taxon>Flavobacteriia</taxon>
        <taxon>Flavobacteriales</taxon>
        <taxon>Flavobacteriaceae</taxon>
        <taxon>Salegentibacter</taxon>
    </lineage>
</organism>
<dbReference type="Gene3D" id="2.60.40.10">
    <property type="entry name" value="Immunoglobulins"/>
    <property type="match status" value="1"/>
</dbReference>
<dbReference type="InterPro" id="IPR036890">
    <property type="entry name" value="HATPase_C_sf"/>
</dbReference>
<feature type="domain" description="Response regulatory" evidence="9">
    <location>
        <begin position="1160"/>
        <end position="1275"/>
    </location>
</feature>
<keyword evidence="3 6" id="KW-0597">Phosphoprotein</keyword>
<evidence type="ECO:0000313" key="11">
    <source>
        <dbReference type="Proteomes" id="UP000199116"/>
    </source>
</evidence>
<dbReference type="PRINTS" id="PR00344">
    <property type="entry name" value="BCTRLSENSOR"/>
</dbReference>
<dbReference type="GO" id="GO:0043565">
    <property type="term" value="F:sequence-specific DNA binding"/>
    <property type="evidence" value="ECO:0007669"/>
    <property type="project" value="InterPro"/>
</dbReference>
<dbReference type="SUPFAM" id="SSF63829">
    <property type="entry name" value="Calcium-dependent phosphotriesterase"/>
    <property type="match status" value="3"/>
</dbReference>
<dbReference type="SUPFAM" id="SSF55874">
    <property type="entry name" value="ATPase domain of HSP90 chaperone/DNA topoisomerase II/histidine kinase"/>
    <property type="match status" value="1"/>
</dbReference>
<dbReference type="CDD" id="cd00082">
    <property type="entry name" value="HisKA"/>
    <property type="match status" value="1"/>
</dbReference>
<feature type="modified residue" description="4-aspartylphosphate" evidence="6">
    <location>
        <position position="1208"/>
    </location>
</feature>
<dbReference type="InterPro" id="IPR005467">
    <property type="entry name" value="His_kinase_dom"/>
</dbReference>
<evidence type="ECO:0000259" key="9">
    <source>
        <dbReference type="PROSITE" id="PS50110"/>
    </source>
</evidence>
<evidence type="ECO:0000313" key="10">
    <source>
        <dbReference type="EMBL" id="SFF68214.1"/>
    </source>
</evidence>
<dbReference type="SMART" id="SM00342">
    <property type="entry name" value="HTH_ARAC"/>
    <property type="match status" value="1"/>
</dbReference>
<dbReference type="InterPro" id="IPR015943">
    <property type="entry name" value="WD40/YVTN_repeat-like_dom_sf"/>
</dbReference>
<dbReference type="Pfam" id="PF00072">
    <property type="entry name" value="Response_reg"/>
    <property type="match status" value="1"/>
</dbReference>
<accession>A0A1I2KML0</accession>
<dbReference type="PANTHER" id="PTHR43547:SF2">
    <property type="entry name" value="HYBRID SIGNAL TRANSDUCTION HISTIDINE KINASE C"/>
    <property type="match status" value="1"/>
</dbReference>
<dbReference type="InterPro" id="IPR013783">
    <property type="entry name" value="Ig-like_fold"/>
</dbReference>
<dbReference type="InterPro" id="IPR036097">
    <property type="entry name" value="HisK_dim/P_sf"/>
</dbReference>
<dbReference type="GO" id="GO:0003700">
    <property type="term" value="F:DNA-binding transcription factor activity"/>
    <property type="evidence" value="ECO:0007669"/>
    <property type="project" value="InterPro"/>
</dbReference>
<dbReference type="PANTHER" id="PTHR43547">
    <property type="entry name" value="TWO-COMPONENT HISTIDINE KINASE"/>
    <property type="match status" value="1"/>
</dbReference>
<keyword evidence="10" id="KW-0808">Transferase</keyword>
<dbReference type="PROSITE" id="PS01124">
    <property type="entry name" value="HTH_ARAC_FAMILY_2"/>
    <property type="match status" value="1"/>
</dbReference>
<feature type="domain" description="Histidine kinase" evidence="8">
    <location>
        <begin position="878"/>
        <end position="1109"/>
    </location>
</feature>
<evidence type="ECO:0000256" key="2">
    <source>
        <dbReference type="ARBA" id="ARBA00012438"/>
    </source>
</evidence>
<dbReference type="Gene3D" id="3.40.50.2300">
    <property type="match status" value="1"/>
</dbReference>
<dbReference type="EC" id="2.7.13.3" evidence="2"/>
<protein>
    <recommendedName>
        <fullName evidence="2">histidine kinase</fullName>
        <ecNumber evidence="2">2.7.13.3</ecNumber>
    </recommendedName>
</protein>
<dbReference type="Gene3D" id="3.30.565.10">
    <property type="entry name" value="Histidine kinase-like ATPase, C-terminal domain"/>
    <property type="match status" value="1"/>
</dbReference>
<evidence type="ECO:0000256" key="1">
    <source>
        <dbReference type="ARBA" id="ARBA00000085"/>
    </source>
</evidence>
<keyword evidence="4" id="KW-0805">Transcription regulation</keyword>
<dbReference type="CDD" id="cd17574">
    <property type="entry name" value="REC_OmpR"/>
    <property type="match status" value="1"/>
</dbReference>
<dbReference type="FunFam" id="1.10.10.60:FF:000284">
    <property type="entry name" value="Two-component system sensor histidine kinase/response regulator"/>
    <property type="match status" value="1"/>
</dbReference>
<dbReference type="SUPFAM" id="SSF47384">
    <property type="entry name" value="Homodimeric domain of signal transducing histidine kinase"/>
    <property type="match status" value="1"/>
</dbReference>
<dbReference type="SUPFAM" id="SSF52172">
    <property type="entry name" value="CheY-like"/>
    <property type="match status" value="1"/>
</dbReference>
<dbReference type="RefSeq" id="WP_093303135.1">
    <property type="nucleotide sequence ID" value="NZ_FOOH01000004.1"/>
</dbReference>
<name>A0A1I2KML0_9FLAO</name>
<proteinExistence type="predicted"/>
<dbReference type="Pfam" id="PF07495">
    <property type="entry name" value="Y_Y_Y"/>
    <property type="match status" value="1"/>
</dbReference>
<dbReference type="Gene3D" id="2.130.10.10">
    <property type="entry name" value="YVTN repeat-like/Quinoprotein amine dehydrogenase"/>
    <property type="match status" value="3"/>
</dbReference>
<dbReference type="InterPro" id="IPR018060">
    <property type="entry name" value="HTH_AraC"/>
</dbReference>
<dbReference type="InterPro" id="IPR003661">
    <property type="entry name" value="HisK_dim/P_dom"/>
</dbReference>
<dbReference type="InterPro" id="IPR004358">
    <property type="entry name" value="Sig_transdc_His_kin-like_C"/>
</dbReference>